<reference evidence="5" key="2">
    <citation type="submission" date="2025-08" db="UniProtKB">
        <authorList>
            <consortium name="RefSeq"/>
        </authorList>
    </citation>
    <scope>IDENTIFICATION</scope>
    <source>
        <tissue evidence="5">Leaves</tissue>
    </source>
</reference>
<dbReference type="AlphaFoldDB" id="A0A6P6SNP2"/>
<evidence type="ECO:0000313" key="5">
    <source>
        <dbReference type="RefSeq" id="XP_027067524.1"/>
    </source>
</evidence>
<evidence type="ECO:0000313" key="4">
    <source>
        <dbReference type="Proteomes" id="UP001652660"/>
    </source>
</evidence>
<dbReference type="SUPFAM" id="SSF48403">
    <property type="entry name" value="Ankyrin repeat"/>
    <property type="match status" value="1"/>
</dbReference>
<evidence type="ECO:0000256" key="3">
    <source>
        <dbReference type="PROSITE-ProRule" id="PRU00023"/>
    </source>
</evidence>
<keyword evidence="4" id="KW-1185">Reference proteome</keyword>
<proteinExistence type="predicted"/>
<dbReference type="SMART" id="SM00248">
    <property type="entry name" value="ANK"/>
    <property type="match status" value="4"/>
</dbReference>
<dbReference type="Pfam" id="PF12796">
    <property type="entry name" value="Ank_2"/>
    <property type="match status" value="1"/>
</dbReference>
<dbReference type="GO" id="GO:0005886">
    <property type="term" value="C:plasma membrane"/>
    <property type="evidence" value="ECO:0007669"/>
    <property type="project" value="TreeGrafter"/>
</dbReference>
<reference evidence="4" key="1">
    <citation type="journal article" date="2025" name="Foods">
        <title>Unveiling the Microbial Signatures of Arabica Coffee Cherries: Insights into Ripeness Specific Diversity, Functional Traits, and Implications for Quality and Safety.</title>
        <authorList>
            <consortium name="RefSeq"/>
            <person name="Tenea G.N."/>
            <person name="Cifuentes V."/>
            <person name="Reyes P."/>
            <person name="Cevallos-Vallejos M."/>
        </authorList>
    </citation>
    <scope>NUCLEOTIDE SEQUENCE [LARGE SCALE GENOMIC DNA]</scope>
</reference>
<dbReference type="InterPro" id="IPR036770">
    <property type="entry name" value="Ankyrin_rpt-contain_sf"/>
</dbReference>
<keyword evidence="1" id="KW-0677">Repeat</keyword>
<dbReference type="PANTHER" id="PTHR24186:SF37">
    <property type="entry name" value="PGG DOMAIN-CONTAINING PROTEIN"/>
    <property type="match status" value="1"/>
</dbReference>
<protein>
    <submittedName>
        <fullName evidence="5">Uncharacterized protein</fullName>
    </submittedName>
</protein>
<dbReference type="Proteomes" id="UP001652660">
    <property type="component" value="Chromosome 6c"/>
</dbReference>
<accession>A0A6P6SNP2</accession>
<keyword evidence="2 3" id="KW-0040">ANK repeat</keyword>
<dbReference type="RefSeq" id="XP_027067524.1">
    <property type="nucleotide sequence ID" value="XM_027211723.1"/>
</dbReference>
<organism evidence="4 5">
    <name type="scientific">Coffea arabica</name>
    <name type="common">Arabian coffee</name>
    <dbReference type="NCBI Taxonomy" id="13443"/>
    <lineage>
        <taxon>Eukaryota</taxon>
        <taxon>Viridiplantae</taxon>
        <taxon>Streptophyta</taxon>
        <taxon>Embryophyta</taxon>
        <taxon>Tracheophyta</taxon>
        <taxon>Spermatophyta</taxon>
        <taxon>Magnoliopsida</taxon>
        <taxon>eudicotyledons</taxon>
        <taxon>Gunneridae</taxon>
        <taxon>Pentapetalae</taxon>
        <taxon>asterids</taxon>
        <taxon>lamiids</taxon>
        <taxon>Gentianales</taxon>
        <taxon>Rubiaceae</taxon>
        <taxon>Ixoroideae</taxon>
        <taxon>Gardenieae complex</taxon>
        <taxon>Bertiereae - Coffeeae clade</taxon>
        <taxon>Coffeeae</taxon>
        <taxon>Coffea</taxon>
    </lineage>
</organism>
<dbReference type="OrthoDB" id="7729168at2759"/>
<gene>
    <name evidence="5" type="primary">LOC113693149</name>
</gene>
<feature type="repeat" description="ANK" evidence="3">
    <location>
        <begin position="92"/>
        <end position="113"/>
    </location>
</feature>
<name>A0A6P6SNP2_COFAR</name>
<dbReference type="PROSITE" id="PS50297">
    <property type="entry name" value="ANK_REP_REGION"/>
    <property type="match status" value="1"/>
</dbReference>
<evidence type="ECO:0000256" key="1">
    <source>
        <dbReference type="ARBA" id="ARBA00022737"/>
    </source>
</evidence>
<dbReference type="InterPro" id="IPR002110">
    <property type="entry name" value="Ankyrin_rpt"/>
</dbReference>
<sequence length="260" mass="29596">MERLEMEKRLLDAALEGDEKTLYELLKEDKLVLHRVSPSSQFQSYTNSDNSRASKICQKWSSLHLASVRGHPRIVEALVNANPDMCFDCDQDGRNPLHVAAMKGKVGVLELLVHARPFAAREKTKRGETILHLCVKYHQFEALKKVVEAVDDDEFLNQKDGEGLTILHLAVIGKQIVRKPTKHRETILHVCVKYNQLDALKKLVEIVDDDEFLNRKDGDGLSILHVAFISKQIQEGIGEKKQNEGISRTRLSCRLVQREK</sequence>
<dbReference type="Gene3D" id="1.25.40.20">
    <property type="entry name" value="Ankyrin repeat-containing domain"/>
    <property type="match status" value="3"/>
</dbReference>
<dbReference type="GeneID" id="113693149"/>
<dbReference type="PANTHER" id="PTHR24186">
    <property type="entry name" value="PROTEIN PHOSPHATASE 1 REGULATORY SUBUNIT"/>
    <property type="match status" value="1"/>
</dbReference>
<dbReference type="PROSITE" id="PS50088">
    <property type="entry name" value="ANK_REPEAT"/>
    <property type="match status" value="1"/>
</dbReference>
<evidence type="ECO:0000256" key="2">
    <source>
        <dbReference type="ARBA" id="ARBA00023043"/>
    </source>
</evidence>